<dbReference type="Pfam" id="PF00586">
    <property type="entry name" value="AIRS"/>
    <property type="match status" value="1"/>
</dbReference>
<dbReference type="GO" id="GO:0005524">
    <property type="term" value="F:ATP binding"/>
    <property type="evidence" value="ECO:0007669"/>
    <property type="project" value="UniProtKB-KW"/>
</dbReference>
<name>A0A940MQV3_9RHOB</name>
<proteinExistence type="predicted"/>
<dbReference type="Pfam" id="PF07992">
    <property type="entry name" value="Pyr_redox_2"/>
    <property type="match status" value="1"/>
</dbReference>
<dbReference type="NCBIfam" id="TIGR03169">
    <property type="entry name" value="Nterm_to_SelD"/>
    <property type="match status" value="1"/>
</dbReference>
<dbReference type="EMBL" id="JAGISH010000001">
    <property type="protein sequence ID" value="MBP0481394.1"/>
    <property type="molecule type" value="Genomic_DNA"/>
</dbReference>
<keyword evidence="14" id="KW-1185">Reference proteome</keyword>
<dbReference type="PANTHER" id="PTHR42913">
    <property type="entry name" value="APOPTOSIS-INDUCING FACTOR 1"/>
    <property type="match status" value="1"/>
</dbReference>
<evidence type="ECO:0000256" key="5">
    <source>
        <dbReference type="ARBA" id="ARBA00022777"/>
    </source>
</evidence>
<evidence type="ECO:0000313" key="14">
    <source>
        <dbReference type="Proteomes" id="UP000675940"/>
    </source>
</evidence>
<dbReference type="InterPro" id="IPR010918">
    <property type="entry name" value="PurM-like_C_dom"/>
</dbReference>
<protein>
    <submittedName>
        <fullName evidence="13">Selenide, water dikinase SelD</fullName>
        <ecNumber evidence="13">2.7.9.3</ecNumber>
    </submittedName>
</protein>
<dbReference type="NCBIfam" id="TIGR00476">
    <property type="entry name" value="selD"/>
    <property type="match status" value="1"/>
</dbReference>
<dbReference type="SUPFAM" id="SSF55326">
    <property type="entry name" value="PurM N-terminal domain-like"/>
    <property type="match status" value="1"/>
</dbReference>
<evidence type="ECO:0000256" key="7">
    <source>
        <dbReference type="ARBA" id="ARBA00022840"/>
    </source>
</evidence>
<evidence type="ECO:0000313" key="13">
    <source>
        <dbReference type="EMBL" id="MBP0481394.1"/>
    </source>
</evidence>
<dbReference type="Gene3D" id="3.90.650.10">
    <property type="entry name" value="PurM-like C-terminal domain"/>
    <property type="match status" value="1"/>
</dbReference>
<evidence type="ECO:0000256" key="4">
    <source>
        <dbReference type="ARBA" id="ARBA00022741"/>
    </source>
</evidence>
<comment type="cofactor">
    <cofactor evidence="1">
        <name>FAD</name>
        <dbReference type="ChEBI" id="CHEBI:57692"/>
    </cofactor>
</comment>
<gene>
    <name evidence="13" type="primary">selD</name>
    <name evidence="13" type="ORF">J5474_02670</name>
</gene>
<dbReference type="RefSeq" id="WP_209359045.1">
    <property type="nucleotide sequence ID" value="NZ_JAGISH010000001.1"/>
</dbReference>
<dbReference type="Proteomes" id="UP000675940">
    <property type="component" value="Unassembled WGS sequence"/>
</dbReference>
<keyword evidence="9" id="KW-0711">Selenium</keyword>
<dbReference type="GO" id="GO:0004756">
    <property type="term" value="F:selenide, water dikinase activity"/>
    <property type="evidence" value="ECO:0007669"/>
    <property type="project" value="UniProtKB-EC"/>
</dbReference>
<dbReference type="Pfam" id="PF02769">
    <property type="entry name" value="AIRS_C"/>
    <property type="match status" value="1"/>
</dbReference>
<sequence>MRQDWPFTRDLLLIGGGHTHAIVLKRWGMTPLPGTRVTVINPEPTAPYSGMLPGHLAGHYSRDALDIDLVRLARFAGARLLIDRATGLDPIARAVTLASGRRIDFDTASIDIGITSEMPQLPGFAQYAVPAKPLGRFASAWRAYLDQTGPAQVAVIGGGVAGAEIAMAFAHAMRARGRPAQVHIVESGRVLAALPERAAQRLRSALETQRVTLHEHTNVTEVTAEGLHTDKGAIPARFVCGATGARPQDWLQNSDLALHEGFVEVGPTLETSTPGIFAVGDCAHMVSTPRPKAGVYAVRQAPVLYDNLRASLAGRSPRRRYVPQSNYLKLISLGEKAALGDRFGWSFSGGWVWRCKDRIDQTFMKKFSDLPAMERPAAPKEHAEGLDDLLRGKPLCGGCGAKVGQPALIAALQAGSGDAMPGDDAAVVSIDGAQLVLSTDHLRESLLDPIAMTEIAAHHALGDIWAMGGRPKAATANLVIRQASGRIATRILREIMEAGRAVMEDAGAEIVGGHSSQGAETTIGFTVLGRCDRAPITLKGARPGDRLILTKPIGSGLIMAAEMMGQAQGAWVAQALRLMTVSQRRASEILSGAHAMTDVTGFGLLGHLHNICMNSGSGAELWLDAVPVMTGAHALAESGLRASLHGENRLVMPELPQDARHDLLFDPQTAGGLLAAVPPGDTLQRLIDAGYPAAEIGEVTGQPGYLRVV</sequence>
<evidence type="ECO:0000259" key="11">
    <source>
        <dbReference type="Pfam" id="PF02769"/>
    </source>
</evidence>
<dbReference type="InterPro" id="IPR017584">
    <property type="entry name" value="Pyridine_nucleo_diS_OxRdtase_N"/>
</dbReference>
<dbReference type="InterPro" id="IPR036188">
    <property type="entry name" value="FAD/NAD-bd_sf"/>
</dbReference>
<keyword evidence="8" id="KW-0560">Oxidoreductase</keyword>
<evidence type="ECO:0000259" key="12">
    <source>
        <dbReference type="Pfam" id="PF07992"/>
    </source>
</evidence>
<keyword evidence="3 13" id="KW-0808">Transferase</keyword>
<keyword evidence="6" id="KW-0274">FAD</keyword>
<dbReference type="SUPFAM" id="SSF51905">
    <property type="entry name" value="FAD/NAD(P)-binding domain"/>
    <property type="match status" value="2"/>
</dbReference>
<keyword evidence="7" id="KW-0067">ATP-binding</keyword>
<dbReference type="InterPro" id="IPR036921">
    <property type="entry name" value="PurM-like_N_sf"/>
</dbReference>
<dbReference type="GO" id="GO:0003955">
    <property type="term" value="F:NAD(P)H dehydrogenase (quinone) activity"/>
    <property type="evidence" value="ECO:0007669"/>
    <property type="project" value="TreeGrafter"/>
</dbReference>
<evidence type="ECO:0000256" key="3">
    <source>
        <dbReference type="ARBA" id="ARBA00022679"/>
    </source>
</evidence>
<feature type="domain" description="FAD/NAD(P)-binding" evidence="12">
    <location>
        <begin position="11"/>
        <end position="301"/>
    </location>
</feature>
<dbReference type="Gene3D" id="3.50.50.100">
    <property type="match status" value="1"/>
</dbReference>
<accession>A0A940MQV3</accession>
<keyword evidence="5" id="KW-0418">Kinase</keyword>
<evidence type="ECO:0000256" key="6">
    <source>
        <dbReference type="ARBA" id="ARBA00022827"/>
    </source>
</evidence>
<feature type="domain" description="PurM-like C-terminal" evidence="11">
    <location>
        <begin position="542"/>
        <end position="704"/>
    </location>
</feature>
<feature type="domain" description="PurM-like N-terminal" evidence="10">
    <location>
        <begin position="422"/>
        <end position="530"/>
    </location>
</feature>
<evidence type="ECO:0000259" key="10">
    <source>
        <dbReference type="Pfam" id="PF00586"/>
    </source>
</evidence>
<dbReference type="InterPro" id="IPR051169">
    <property type="entry name" value="NADH-Q_oxidoreductase"/>
</dbReference>
<dbReference type="InterPro" id="IPR004536">
    <property type="entry name" value="SPS/SelD"/>
</dbReference>
<dbReference type="Gene3D" id="3.30.1330.10">
    <property type="entry name" value="PurM-like, N-terminal domain"/>
    <property type="match status" value="1"/>
</dbReference>
<evidence type="ECO:0000256" key="2">
    <source>
        <dbReference type="ARBA" id="ARBA00022630"/>
    </source>
</evidence>
<dbReference type="SUPFAM" id="SSF56042">
    <property type="entry name" value="PurM C-terminal domain-like"/>
    <property type="match status" value="1"/>
</dbReference>
<dbReference type="GO" id="GO:0019646">
    <property type="term" value="P:aerobic electron transport chain"/>
    <property type="evidence" value="ECO:0007669"/>
    <property type="project" value="TreeGrafter"/>
</dbReference>
<reference evidence="13" key="1">
    <citation type="submission" date="2021-03" db="EMBL/GenBank/DDBJ databases">
        <title>Sagittula salina sp. nov. strain M10.9X isolated from the marine waste.</title>
        <authorList>
            <person name="Satari L."/>
            <person name="Molina-Menor E."/>
            <person name="Vidal-Verdu A."/>
            <person name="Pascual J."/>
            <person name="Pereto J."/>
            <person name="Porcar M."/>
        </authorList>
    </citation>
    <scope>NUCLEOTIDE SEQUENCE</scope>
    <source>
        <strain evidence="13">M10.9X</strain>
    </source>
</reference>
<keyword evidence="2" id="KW-0285">Flavoprotein</keyword>
<dbReference type="CDD" id="cd02195">
    <property type="entry name" value="SelD"/>
    <property type="match status" value="1"/>
</dbReference>
<dbReference type="PANTHER" id="PTHR42913:SF9">
    <property type="entry name" value="SLR1591 PROTEIN"/>
    <property type="match status" value="1"/>
</dbReference>
<keyword evidence="4" id="KW-0547">Nucleotide-binding</keyword>
<dbReference type="InterPro" id="IPR036676">
    <property type="entry name" value="PurM-like_C_sf"/>
</dbReference>
<organism evidence="13 14">
    <name type="scientific">Sagittula salina</name>
    <dbReference type="NCBI Taxonomy" id="2820268"/>
    <lineage>
        <taxon>Bacteria</taxon>
        <taxon>Pseudomonadati</taxon>
        <taxon>Pseudomonadota</taxon>
        <taxon>Alphaproteobacteria</taxon>
        <taxon>Rhodobacterales</taxon>
        <taxon>Roseobacteraceae</taxon>
        <taxon>Sagittula</taxon>
    </lineage>
</organism>
<dbReference type="InterPro" id="IPR023753">
    <property type="entry name" value="FAD/NAD-binding_dom"/>
</dbReference>
<evidence type="ECO:0000256" key="8">
    <source>
        <dbReference type="ARBA" id="ARBA00023002"/>
    </source>
</evidence>
<dbReference type="PRINTS" id="PR00368">
    <property type="entry name" value="FADPNR"/>
</dbReference>
<dbReference type="EC" id="2.7.9.3" evidence="13"/>
<dbReference type="AlphaFoldDB" id="A0A940MQV3"/>
<evidence type="ECO:0000256" key="9">
    <source>
        <dbReference type="ARBA" id="ARBA00023266"/>
    </source>
</evidence>
<comment type="caution">
    <text evidence="13">The sequence shown here is derived from an EMBL/GenBank/DDBJ whole genome shotgun (WGS) entry which is preliminary data.</text>
</comment>
<evidence type="ECO:0000256" key="1">
    <source>
        <dbReference type="ARBA" id="ARBA00001974"/>
    </source>
</evidence>
<dbReference type="InterPro" id="IPR016188">
    <property type="entry name" value="PurM-like_N"/>
</dbReference>